<dbReference type="InterPro" id="IPR002347">
    <property type="entry name" value="SDR_fam"/>
</dbReference>
<feature type="region of interest" description="Disordered" evidence="3">
    <location>
        <begin position="199"/>
        <end position="236"/>
    </location>
</feature>
<dbReference type="Proteomes" id="UP000006906">
    <property type="component" value="Chromosome 8"/>
</dbReference>
<dbReference type="PaxDb" id="3055-EDO97055"/>
<dbReference type="OrthoDB" id="191139at2759"/>
<accession>A8JGG8</accession>
<evidence type="ECO:0000256" key="1">
    <source>
        <dbReference type="ARBA" id="ARBA00006484"/>
    </source>
</evidence>
<dbReference type="AlphaFoldDB" id="A8JGG8"/>
<dbReference type="PANTHER" id="PTHR24320">
    <property type="entry name" value="RETINOL DEHYDROGENASE"/>
    <property type="match status" value="1"/>
</dbReference>
<dbReference type="Gramene" id="PNW79618">
    <property type="protein sequence ID" value="PNW79618"/>
    <property type="gene ID" value="CHLRE_08g360300v5"/>
</dbReference>
<dbReference type="PANTHER" id="PTHR24320:SF148">
    <property type="entry name" value="NAD(P)-BINDING ROSSMANN-FOLD SUPERFAMILY PROTEIN"/>
    <property type="match status" value="1"/>
</dbReference>
<dbReference type="Pfam" id="PF00106">
    <property type="entry name" value="adh_short"/>
    <property type="match status" value="1"/>
</dbReference>
<keyword evidence="5" id="KW-1185">Reference proteome</keyword>
<feature type="compositionally biased region" description="Low complexity" evidence="3">
    <location>
        <begin position="199"/>
        <end position="212"/>
    </location>
</feature>
<dbReference type="RefSeq" id="XP_001702325.1">
    <property type="nucleotide sequence ID" value="XM_001702273.2"/>
</dbReference>
<evidence type="ECO:0000256" key="3">
    <source>
        <dbReference type="SAM" id="MobiDB-lite"/>
    </source>
</evidence>
<proteinExistence type="inferred from homology"/>
<dbReference type="GeneID" id="5727850"/>
<dbReference type="SUPFAM" id="SSF51735">
    <property type="entry name" value="NAD(P)-binding Rossmann-fold domains"/>
    <property type="match status" value="1"/>
</dbReference>
<keyword evidence="2" id="KW-0560">Oxidoreductase</keyword>
<evidence type="ECO:0000313" key="5">
    <source>
        <dbReference type="Proteomes" id="UP000006906"/>
    </source>
</evidence>
<dbReference type="OMA" id="WWQYARS"/>
<evidence type="ECO:0000313" key="4">
    <source>
        <dbReference type="EMBL" id="PNW79618.1"/>
    </source>
</evidence>
<dbReference type="Gene3D" id="3.40.50.720">
    <property type="entry name" value="NAD(P)-binding Rossmann-like Domain"/>
    <property type="match status" value="1"/>
</dbReference>
<gene>
    <name evidence="4" type="ORF">CHLRE_08g360300v5</name>
</gene>
<feature type="compositionally biased region" description="Gly residues" evidence="3">
    <location>
        <begin position="9"/>
        <end position="20"/>
    </location>
</feature>
<dbReference type="STRING" id="3055.A8JGG8"/>
<dbReference type="PRINTS" id="PR00081">
    <property type="entry name" value="GDHRDH"/>
</dbReference>
<dbReference type="InterPro" id="IPR036291">
    <property type="entry name" value="NAD(P)-bd_dom_sf"/>
</dbReference>
<organism evidence="4 5">
    <name type="scientific">Chlamydomonas reinhardtii</name>
    <name type="common">Chlamydomonas smithii</name>
    <dbReference type="NCBI Taxonomy" id="3055"/>
    <lineage>
        <taxon>Eukaryota</taxon>
        <taxon>Viridiplantae</taxon>
        <taxon>Chlorophyta</taxon>
        <taxon>core chlorophytes</taxon>
        <taxon>Chlorophyceae</taxon>
        <taxon>CS clade</taxon>
        <taxon>Chlamydomonadales</taxon>
        <taxon>Chlamydomonadaceae</taxon>
        <taxon>Chlamydomonas</taxon>
    </lineage>
</organism>
<feature type="region of interest" description="Disordered" evidence="3">
    <location>
        <begin position="107"/>
        <end position="127"/>
    </location>
</feature>
<protein>
    <submittedName>
        <fullName evidence="4">Uncharacterized protein</fullName>
    </submittedName>
</protein>
<evidence type="ECO:0000256" key="2">
    <source>
        <dbReference type="ARBA" id="ARBA00023002"/>
    </source>
</evidence>
<dbReference type="InParanoid" id="A8JGG8"/>
<name>A8JGG8_CHLRE</name>
<dbReference type="GO" id="GO:0016491">
    <property type="term" value="F:oxidoreductase activity"/>
    <property type="evidence" value="ECO:0007669"/>
    <property type="project" value="UniProtKB-KW"/>
</dbReference>
<reference evidence="4 5" key="1">
    <citation type="journal article" date="2007" name="Science">
        <title>The Chlamydomonas genome reveals the evolution of key animal and plant functions.</title>
        <authorList>
            <person name="Merchant S.S."/>
            <person name="Prochnik S.E."/>
            <person name="Vallon O."/>
            <person name="Harris E.H."/>
            <person name="Karpowicz S.J."/>
            <person name="Witman G.B."/>
            <person name="Terry A."/>
            <person name="Salamov A."/>
            <person name="Fritz-Laylin L.K."/>
            <person name="Marechal-Drouard L."/>
            <person name="Marshall W.F."/>
            <person name="Qu L.H."/>
            <person name="Nelson D.R."/>
            <person name="Sanderfoot A.A."/>
            <person name="Spalding M.H."/>
            <person name="Kapitonov V.V."/>
            <person name="Ren Q."/>
            <person name="Ferris P."/>
            <person name="Lindquist E."/>
            <person name="Shapiro H."/>
            <person name="Lucas S.M."/>
            <person name="Grimwood J."/>
            <person name="Schmutz J."/>
            <person name="Cardol P."/>
            <person name="Cerutti H."/>
            <person name="Chanfreau G."/>
            <person name="Chen C.L."/>
            <person name="Cognat V."/>
            <person name="Croft M.T."/>
            <person name="Dent R."/>
            <person name="Dutcher S."/>
            <person name="Fernandez E."/>
            <person name="Fukuzawa H."/>
            <person name="Gonzalez-Ballester D."/>
            <person name="Gonzalez-Halphen D."/>
            <person name="Hallmann A."/>
            <person name="Hanikenne M."/>
            <person name="Hippler M."/>
            <person name="Inwood W."/>
            <person name="Jabbari K."/>
            <person name="Kalanon M."/>
            <person name="Kuras R."/>
            <person name="Lefebvre P.A."/>
            <person name="Lemaire S.D."/>
            <person name="Lobanov A.V."/>
            <person name="Lohr M."/>
            <person name="Manuell A."/>
            <person name="Meier I."/>
            <person name="Mets L."/>
            <person name="Mittag M."/>
            <person name="Mittelmeier T."/>
            <person name="Moroney J.V."/>
            <person name="Moseley J."/>
            <person name="Napoli C."/>
            <person name="Nedelcu A.M."/>
            <person name="Niyogi K."/>
            <person name="Novoselov S.V."/>
            <person name="Paulsen I.T."/>
            <person name="Pazour G."/>
            <person name="Purton S."/>
            <person name="Ral J.P."/>
            <person name="Riano-Pachon D.M."/>
            <person name="Riekhof W."/>
            <person name="Rymarquis L."/>
            <person name="Schroda M."/>
            <person name="Stern D."/>
            <person name="Umen J."/>
            <person name="Willows R."/>
            <person name="Wilson N."/>
            <person name="Zimmer S.L."/>
            <person name="Allmer J."/>
            <person name="Balk J."/>
            <person name="Bisova K."/>
            <person name="Chen C.J."/>
            <person name="Elias M."/>
            <person name="Gendler K."/>
            <person name="Hauser C."/>
            <person name="Lamb M.R."/>
            <person name="Ledford H."/>
            <person name="Long J.C."/>
            <person name="Minagawa J."/>
            <person name="Page M.D."/>
            <person name="Pan J."/>
            <person name="Pootakham W."/>
            <person name="Roje S."/>
            <person name="Rose A."/>
            <person name="Stahlberg E."/>
            <person name="Terauchi A.M."/>
            <person name="Yang P."/>
            <person name="Ball S."/>
            <person name="Bowler C."/>
            <person name="Dieckmann C.L."/>
            <person name="Gladyshev V.N."/>
            <person name="Green P."/>
            <person name="Jorgensen R."/>
            <person name="Mayfield S."/>
            <person name="Mueller-Roeber B."/>
            <person name="Rajamani S."/>
            <person name="Sayre R.T."/>
            <person name="Brokstein P."/>
            <person name="Dubchak I."/>
            <person name="Goodstein D."/>
            <person name="Hornick L."/>
            <person name="Huang Y.W."/>
            <person name="Jhaveri J."/>
            <person name="Luo Y."/>
            <person name="Martinez D."/>
            <person name="Ngau W.C."/>
            <person name="Otillar B."/>
            <person name="Poliakov A."/>
            <person name="Porter A."/>
            <person name="Szajkowski L."/>
            <person name="Werner G."/>
            <person name="Zhou K."/>
            <person name="Grigoriev I.V."/>
            <person name="Rokhsar D.S."/>
            <person name="Grossman A.R."/>
        </authorList>
    </citation>
    <scope>NUCLEOTIDE SEQUENCE [LARGE SCALE GENOMIC DNA]</scope>
    <source>
        <strain evidence="5">CC-503</strain>
    </source>
</reference>
<dbReference type="HOGENOM" id="CLU_010194_44_2_1"/>
<dbReference type="EMBL" id="CM008969">
    <property type="protein sequence ID" value="PNW79618.1"/>
    <property type="molecule type" value="Genomic_DNA"/>
</dbReference>
<sequence length="426" mass="42194">MATQVAKGGSSGGGGGSSGGGGGMEGKYCIVTGANSGIGFEVTRGLMQRGAHVVMACRNTAACEAAAERLRAEGLPGSCACRRLDLEDHSSIRAFAAQQADELAAAAAGPSAGGRSGAPHGRSQAAAGRGRIDVLVNNAGVMGVAPAPDGSDRHLTANHLGPYLLTRLLLPHMTAAPPLPSPAPACASAATAASTSAQANGSAAGSGDASGSSGKGEGAGAGDRAAGAGAGAGGGGGGRVVNVASRAHYGGRLALVTGPPGSEAIANDIRHWWWQYARSKLCNVLFTAELQRRYGAGGGGGKEGGGGAGGRYGITATAVSPGLVDTGIFRYLLPEWAQWLKAPLRPLGLFKTPAQGAEVVIYAASSPDLDVTSSLTPRGSAGGHTPLFLHGCREMQPSAAARDPRLAADLWRVSAALVGLPEEDAP</sequence>
<dbReference type="KEGG" id="cre:CHLRE_08g360300v5"/>
<dbReference type="eggNOG" id="KOG1208">
    <property type="taxonomic scope" value="Eukaryota"/>
</dbReference>
<feature type="region of interest" description="Disordered" evidence="3">
    <location>
        <begin position="1"/>
        <end position="20"/>
    </location>
</feature>
<comment type="similarity">
    <text evidence="1">Belongs to the short-chain dehydrogenases/reductases (SDR) family.</text>
</comment>